<dbReference type="PANTHER" id="PTHR45436">
    <property type="entry name" value="SENSOR HISTIDINE KINASE YKOH"/>
    <property type="match status" value="1"/>
</dbReference>
<reference evidence="9 10" key="1">
    <citation type="submission" date="2017-01" db="EMBL/GenBank/DDBJ databases">
        <title>Complete genome sequence of Haloterrigena daqingensis type strain (JX313T).</title>
        <authorList>
            <person name="Shuang W."/>
        </authorList>
    </citation>
    <scope>NUCLEOTIDE SEQUENCE [LARGE SCALE GENOMIC DNA]</scope>
    <source>
        <strain evidence="9 10">JX313</strain>
    </source>
</reference>
<evidence type="ECO:0000256" key="1">
    <source>
        <dbReference type="ARBA" id="ARBA00000085"/>
    </source>
</evidence>
<comment type="catalytic activity">
    <reaction evidence="1">
        <text>ATP + protein L-histidine = ADP + protein N-phospho-L-histidine.</text>
        <dbReference type="EC" id="2.7.13.3"/>
    </reaction>
</comment>
<dbReference type="InterPro" id="IPR050428">
    <property type="entry name" value="TCS_sensor_his_kinase"/>
</dbReference>
<dbReference type="Proteomes" id="UP000187321">
    <property type="component" value="Chromosome"/>
</dbReference>
<dbReference type="EMBL" id="CP019327">
    <property type="protein sequence ID" value="APX97257.1"/>
    <property type="molecule type" value="Genomic_DNA"/>
</dbReference>
<dbReference type="SUPFAM" id="SSF55874">
    <property type="entry name" value="ATPase domain of HSP90 chaperone/DNA topoisomerase II/histidine kinase"/>
    <property type="match status" value="1"/>
</dbReference>
<dbReference type="KEGG" id="hda:BB347_11870"/>
<dbReference type="EC" id="2.7.13.3" evidence="2"/>
<dbReference type="PROSITE" id="PS50109">
    <property type="entry name" value="HIS_KIN"/>
    <property type="match status" value="1"/>
</dbReference>
<keyword evidence="5" id="KW-0812">Transmembrane</keyword>
<dbReference type="SMART" id="SM00387">
    <property type="entry name" value="HATPase_c"/>
    <property type="match status" value="1"/>
</dbReference>
<dbReference type="InterPro" id="IPR005467">
    <property type="entry name" value="His_kinase_dom"/>
</dbReference>
<evidence type="ECO:0000256" key="4">
    <source>
        <dbReference type="ARBA" id="ARBA00022679"/>
    </source>
</evidence>
<name>A0A1P8RF47_9EURY</name>
<dbReference type="GO" id="GO:0004673">
    <property type="term" value="F:protein histidine kinase activity"/>
    <property type="evidence" value="ECO:0007669"/>
    <property type="project" value="UniProtKB-EC"/>
</dbReference>
<evidence type="ECO:0000256" key="5">
    <source>
        <dbReference type="ARBA" id="ARBA00022692"/>
    </source>
</evidence>
<dbReference type="AlphaFoldDB" id="A0A1P8RF47"/>
<keyword evidence="3" id="KW-0597">Phosphoprotein</keyword>
<protein>
    <recommendedName>
        <fullName evidence="2">histidine kinase</fullName>
        <ecNumber evidence="2">2.7.13.3</ecNumber>
    </recommendedName>
</protein>
<feature type="domain" description="Histidine kinase" evidence="8">
    <location>
        <begin position="1"/>
        <end position="90"/>
    </location>
</feature>
<keyword evidence="4" id="KW-0808">Transferase</keyword>
<keyword evidence="7" id="KW-1133">Transmembrane helix</keyword>
<dbReference type="Gene3D" id="3.30.565.10">
    <property type="entry name" value="Histidine kinase-like ATPase, C-terminal domain"/>
    <property type="match status" value="1"/>
</dbReference>
<dbReference type="CDD" id="cd00075">
    <property type="entry name" value="HATPase"/>
    <property type="match status" value="1"/>
</dbReference>
<dbReference type="InterPro" id="IPR036890">
    <property type="entry name" value="HATPase_C_sf"/>
</dbReference>
<evidence type="ECO:0000259" key="8">
    <source>
        <dbReference type="PROSITE" id="PS50109"/>
    </source>
</evidence>
<proteinExistence type="predicted"/>
<keyword evidence="7" id="KW-0472">Membrane</keyword>
<accession>A0A1P8RF47</accession>
<dbReference type="GO" id="GO:0005886">
    <property type="term" value="C:plasma membrane"/>
    <property type="evidence" value="ECO:0007669"/>
    <property type="project" value="TreeGrafter"/>
</dbReference>
<organism evidence="9 10">
    <name type="scientific">Natronorubrum daqingense</name>
    <dbReference type="NCBI Taxonomy" id="588898"/>
    <lineage>
        <taxon>Archaea</taxon>
        <taxon>Methanobacteriati</taxon>
        <taxon>Methanobacteriota</taxon>
        <taxon>Stenosarchaea group</taxon>
        <taxon>Halobacteria</taxon>
        <taxon>Halobacteriales</taxon>
        <taxon>Natrialbaceae</taxon>
        <taxon>Natronorubrum</taxon>
    </lineage>
</organism>
<evidence type="ECO:0000313" key="10">
    <source>
        <dbReference type="Proteomes" id="UP000187321"/>
    </source>
</evidence>
<dbReference type="OrthoDB" id="8127at2157"/>
<dbReference type="PANTHER" id="PTHR45436:SF16">
    <property type="entry name" value="HISTIDINE KINASE"/>
    <property type="match status" value="1"/>
</dbReference>
<evidence type="ECO:0000256" key="7">
    <source>
        <dbReference type="ARBA" id="ARBA00022989"/>
    </source>
</evidence>
<gene>
    <name evidence="9" type="ORF">BB347_11870</name>
</gene>
<dbReference type="GO" id="GO:0000160">
    <property type="term" value="P:phosphorelay signal transduction system"/>
    <property type="evidence" value="ECO:0007669"/>
    <property type="project" value="TreeGrafter"/>
</dbReference>
<evidence type="ECO:0000256" key="2">
    <source>
        <dbReference type="ARBA" id="ARBA00012438"/>
    </source>
</evidence>
<dbReference type="InterPro" id="IPR003594">
    <property type="entry name" value="HATPase_dom"/>
</dbReference>
<evidence type="ECO:0000256" key="3">
    <source>
        <dbReference type="ARBA" id="ARBA00022553"/>
    </source>
</evidence>
<evidence type="ECO:0000313" key="9">
    <source>
        <dbReference type="EMBL" id="APX97257.1"/>
    </source>
</evidence>
<evidence type="ECO:0000256" key="6">
    <source>
        <dbReference type="ARBA" id="ARBA00022777"/>
    </source>
</evidence>
<keyword evidence="6" id="KW-0418">Kinase</keyword>
<sequence length="98" mass="10433">MFENLFRNAVEHGGQGVTIWVGTTDDGVYVEDDGPGIPASQREKLQANEAGAEASIDGIGLAIVRAIVTAHDWSFSLEEGREGGTRVEITGIDFLEAT</sequence>
<dbReference type="Pfam" id="PF02518">
    <property type="entry name" value="HATPase_c"/>
    <property type="match status" value="1"/>
</dbReference>